<dbReference type="GO" id="GO:0000976">
    <property type="term" value="F:transcription cis-regulatory region binding"/>
    <property type="evidence" value="ECO:0007669"/>
    <property type="project" value="TreeGrafter"/>
</dbReference>
<dbReference type="Pfam" id="PF17920">
    <property type="entry name" value="TetR_C_16"/>
    <property type="match status" value="1"/>
</dbReference>
<dbReference type="Gene3D" id="1.10.357.10">
    <property type="entry name" value="Tetracycline Repressor, domain 2"/>
    <property type="match status" value="1"/>
</dbReference>
<sequence>MEEVRPRDRDATRRRILDAAIRLFSELGYDQVTMRLLAAEAEANVALINRYFGSKRELFAEVLEQQGKFPGMLDKAHDDLPRHLAEFVAERLFAERDDNPVISAVNRTGASPEVQEILRERMITAILDPLAARLPGPDAHLRATVAAALIMGSGTVHRLLGPHHLEAGSRAAVVDHLTAVFATCLGTPN</sequence>
<dbReference type="PANTHER" id="PTHR30055:SF235">
    <property type="entry name" value="TRANSCRIPTIONAL REGULATORY PROTEIN"/>
    <property type="match status" value="1"/>
</dbReference>
<dbReference type="InterPro" id="IPR023772">
    <property type="entry name" value="DNA-bd_HTH_TetR-type_CS"/>
</dbReference>
<gene>
    <name evidence="4" type="ORF">Ssi02_24040</name>
</gene>
<dbReference type="SUPFAM" id="SSF46689">
    <property type="entry name" value="Homeodomain-like"/>
    <property type="match status" value="1"/>
</dbReference>
<dbReference type="InterPro" id="IPR050109">
    <property type="entry name" value="HTH-type_TetR-like_transc_reg"/>
</dbReference>
<organism evidence="4 5">
    <name type="scientific">Sinosporangium siamense</name>
    <dbReference type="NCBI Taxonomy" id="1367973"/>
    <lineage>
        <taxon>Bacteria</taxon>
        <taxon>Bacillati</taxon>
        <taxon>Actinomycetota</taxon>
        <taxon>Actinomycetes</taxon>
        <taxon>Streptosporangiales</taxon>
        <taxon>Streptosporangiaceae</taxon>
        <taxon>Sinosporangium</taxon>
    </lineage>
</organism>
<evidence type="ECO:0000313" key="5">
    <source>
        <dbReference type="Proteomes" id="UP000606172"/>
    </source>
</evidence>
<name>A0A919RE36_9ACTN</name>
<dbReference type="PROSITE" id="PS01081">
    <property type="entry name" value="HTH_TETR_1"/>
    <property type="match status" value="1"/>
</dbReference>
<dbReference type="Proteomes" id="UP000606172">
    <property type="component" value="Unassembled WGS sequence"/>
</dbReference>
<evidence type="ECO:0000259" key="3">
    <source>
        <dbReference type="PROSITE" id="PS50977"/>
    </source>
</evidence>
<protein>
    <submittedName>
        <fullName evidence="4">TetR family transcriptional regulator</fullName>
    </submittedName>
</protein>
<dbReference type="PRINTS" id="PR00455">
    <property type="entry name" value="HTHTETR"/>
</dbReference>
<reference evidence="4" key="1">
    <citation type="submission" date="2021-01" db="EMBL/GenBank/DDBJ databases">
        <title>Whole genome shotgun sequence of Sinosporangium siamense NBRC 109515.</title>
        <authorList>
            <person name="Komaki H."/>
            <person name="Tamura T."/>
        </authorList>
    </citation>
    <scope>NUCLEOTIDE SEQUENCE</scope>
    <source>
        <strain evidence="4">NBRC 109515</strain>
    </source>
</reference>
<accession>A0A919RE36</accession>
<evidence type="ECO:0000256" key="1">
    <source>
        <dbReference type="ARBA" id="ARBA00023125"/>
    </source>
</evidence>
<dbReference type="AlphaFoldDB" id="A0A919RE36"/>
<feature type="DNA-binding region" description="H-T-H motif" evidence="2">
    <location>
        <begin position="33"/>
        <end position="52"/>
    </location>
</feature>
<keyword evidence="1 2" id="KW-0238">DNA-binding</keyword>
<dbReference type="InterPro" id="IPR009057">
    <property type="entry name" value="Homeodomain-like_sf"/>
</dbReference>
<proteinExistence type="predicted"/>
<dbReference type="PANTHER" id="PTHR30055">
    <property type="entry name" value="HTH-TYPE TRANSCRIPTIONAL REGULATOR RUTR"/>
    <property type="match status" value="1"/>
</dbReference>
<dbReference type="InterPro" id="IPR001647">
    <property type="entry name" value="HTH_TetR"/>
</dbReference>
<dbReference type="SUPFAM" id="SSF48498">
    <property type="entry name" value="Tetracyclin repressor-like, C-terminal domain"/>
    <property type="match status" value="1"/>
</dbReference>
<dbReference type="GO" id="GO:0003700">
    <property type="term" value="F:DNA-binding transcription factor activity"/>
    <property type="evidence" value="ECO:0007669"/>
    <property type="project" value="TreeGrafter"/>
</dbReference>
<dbReference type="Pfam" id="PF00440">
    <property type="entry name" value="TetR_N"/>
    <property type="match status" value="1"/>
</dbReference>
<evidence type="ECO:0000313" key="4">
    <source>
        <dbReference type="EMBL" id="GII92173.1"/>
    </source>
</evidence>
<dbReference type="EMBL" id="BOOW01000014">
    <property type="protein sequence ID" value="GII92173.1"/>
    <property type="molecule type" value="Genomic_DNA"/>
</dbReference>
<dbReference type="InterPro" id="IPR036271">
    <property type="entry name" value="Tet_transcr_reg_TetR-rel_C_sf"/>
</dbReference>
<comment type="caution">
    <text evidence="4">The sequence shown here is derived from an EMBL/GenBank/DDBJ whole genome shotgun (WGS) entry which is preliminary data.</text>
</comment>
<dbReference type="RefSeq" id="WP_239128823.1">
    <property type="nucleotide sequence ID" value="NZ_BOOW01000014.1"/>
</dbReference>
<dbReference type="InterPro" id="IPR041678">
    <property type="entry name" value="TetR_C_16"/>
</dbReference>
<feature type="domain" description="HTH tetR-type" evidence="3">
    <location>
        <begin position="10"/>
        <end position="70"/>
    </location>
</feature>
<evidence type="ECO:0000256" key="2">
    <source>
        <dbReference type="PROSITE-ProRule" id="PRU00335"/>
    </source>
</evidence>
<dbReference type="PROSITE" id="PS50977">
    <property type="entry name" value="HTH_TETR_2"/>
    <property type="match status" value="1"/>
</dbReference>
<keyword evidence="5" id="KW-1185">Reference proteome</keyword>